<dbReference type="CDD" id="cd20628">
    <property type="entry name" value="CYP4"/>
    <property type="match status" value="1"/>
</dbReference>
<evidence type="ECO:0000256" key="7">
    <source>
        <dbReference type="ARBA" id="ARBA00022723"/>
    </source>
</evidence>
<evidence type="ECO:0000256" key="4">
    <source>
        <dbReference type="ARBA" id="ARBA00004406"/>
    </source>
</evidence>
<evidence type="ECO:0008006" key="18">
    <source>
        <dbReference type="Google" id="ProtNLM"/>
    </source>
</evidence>
<dbReference type="GO" id="GO:0016705">
    <property type="term" value="F:oxidoreductase activity, acting on paired donors, with incorporation or reduction of molecular oxygen"/>
    <property type="evidence" value="ECO:0007669"/>
    <property type="project" value="InterPro"/>
</dbReference>
<sequence length="511" mass="59241">MFFILCAVTAILLLLYIILNSNTIKNFWRRKTLVEKLPCVRKKIFLIGHLDFVGITKEEAFVKTREWTKDAPAVAHLITGPLMFVGLKGPYEIESAIGSMKHMEKSFLYKFLNRWLGEGLLTSTGLKWQKRRKMLTPAFHFTILQQFVSTFNKEVKRFVDEIETGNLNKPTNIVPFVSNFSLATIAGKSLSKPNIKETSMGSSEFMHTQESIDYKNAVSRISDVFYLRFSKPWTWIQPIFDLSSLRKIERQSLETLHQFTNFIIEKRSENFKTFDENLDDMCIRKKLPLLDMLINAKIKHGTINNDEIREEVDTFMFEGHDTTAMCLTYTTMLLACHKDIQEEVYQEIIHVLGPNLAQEPSHEDFTQMCLLDRCIKESLRLYPPVPTISRYTSEDINTKFGVIPEGVELLIHLYDLHRNPKFWPNPDVFDPSRHLPENCIGRHPFAYIPFSAGPRNCIGQKYAMLEIKAFFCGVLRKFRLEPVDTPDTLVMTQDVMLRSQNGVKVNFVLRN</sequence>
<dbReference type="InterPro" id="IPR050196">
    <property type="entry name" value="Cytochrome_P450_Monoox"/>
</dbReference>
<evidence type="ECO:0000256" key="10">
    <source>
        <dbReference type="ARBA" id="ARBA00023002"/>
    </source>
</evidence>
<keyword evidence="9" id="KW-0492">Microsome</keyword>
<keyword evidence="11 14" id="KW-0408">Iron</keyword>
<reference evidence="17" key="1">
    <citation type="journal article" date="2013" name="Genome Biol.">
        <title>Draft genome of the mountain pine beetle, Dendroctonus ponderosae Hopkins, a major forest pest.</title>
        <authorList>
            <person name="Keeling C.I."/>
            <person name="Yuen M.M."/>
            <person name="Liao N.Y."/>
            <person name="Docking T.R."/>
            <person name="Chan S.K."/>
            <person name="Taylor G.A."/>
            <person name="Palmquist D.L."/>
            <person name="Jackman S.D."/>
            <person name="Nguyen A."/>
            <person name="Li M."/>
            <person name="Henderson H."/>
            <person name="Janes J.K."/>
            <person name="Zhao Y."/>
            <person name="Pandoh P."/>
            <person name="Moore R."/>
            <person name="Sperling F.A."/>
            <person name="Huber D.P."/>
            <person name="Birol I."/>
            <person name="Jones S.J."/>
            <person name="Bohlmann J."/>
        </authorList>
    </citation>
    <scope>NUCLEOTIDE SEQUENCE</scope>
</reference>
<dbReference type="GO" id="GO:0004497">
    <property type="term" value="F:monooxygenase activity"/>
    <property type="evidence" value="ECO:0007669"/>
    <property type="project" value="UniProtKB-KW"/>
</dbReference>
<dbReference type="GeneID" id="109546195"/>
<proteinExistence type="inferred from homology"/>
<dbReference type="Proteomes" id="UP000019118">
    <property type="component" value="Unassembled WGS sequence"/>
</dbReference>
<dbReference type="Pfam" id="PF00067">
    <property type="entry name" value="p450"/>
    <property type="match status" value="1"/>
</dbReference>
<name>A0AAR5QHE7_DENPD</name>
<keyword evidence="6 14" id="KW-0349">Heme</keyword>
<comment type="subcellular location">
    <subcellularLocation>
        <location evidence="4">Endoplasmic reticulum membrane</location>
        <topology evidence="4">Peripheral membrane protein</topology>
    </subcellularLocation>
    <subcellularLocation>
        <location evidence="3">Microsome membrane</location>
        <topology evidence="3">Peripheral membrane protein</topology>
    </subcellularLocation>
</comment>
<reference evidence="16" key="2">
    <citation type="submission" date="2024-08" db="UniProtKB">
        <authorList>
            <consortium name="EnsemblMetazoa"/>
        </authorList>
    </citation>
    <scope>IDENTIFICATION</scope>
</reference>
<comment type="function">
    <text evidence="2">May be involved in the metabolism of insect hormones and in the breakdown of synthetic insecticides.</text>
</comment>
<comment type="similarity">
    <text evidence="5 15">Belongs to the cytochrome P450 family.</text>
</comment>
<dbReference type="AlphaFoldDB" id="A0AAR5QHE7"/>
<evidence type="ECO:0000256" key="1">
    <source>
        <dbReference type="ARBA" id="ARBA00001971"/>
    </source>
</evidence>
<evidence type="ECO:0000256" key="2">
    <source>
        <dbReference type="ARBA" id="ARBA00003690"/>
    </source>
</evidence>
<dbReference type="InterPro" id="IPR036396">
    <property type="entry name" value="Cyt_P450_sf"/>
</dbReference>
<dbReference type="EnsemblMetazoa" id="XM_019917057.1">
    <property type="protein sequence ID" value="XP_019772616.1"/>
    <property type="gene ID" value="LOC109546195"/>
</dbReference>
<dbReference type="PANTHER" id="PTHR24291:SF189">
    <property type="entry name" value="CYTOCHROME P450 4C3-RELATED"/>
    <property type="match status" value="1"/>
</dbReference>
<keyword evidence="10 15" id="KW-0560">Oxidoreductase</keyword>
<dbReference type="KEGG" id="dpa:109546195"/>
<feature type="binding site" description="axial binding residue" evidence="14">
    <location>
        <position position="457"/>
    </location>
    <ligand>
        <name>heme</name>
        <dbReference type="ChEBI" id="CHEBI:30413"/>
    </ligand>
    <ligandPart>
        <name>Fe</name>
        <dbReference type="ChEBI" id="CHEBI:18248"/>
    </ligandPart>
</feature>
<keyword evidence="8" id="KW-0256">Endoplasmic reticulum</keyword>
<evidence type="ECO:0000313" key="16">
    <source>
        <dbReference type="EnsemblMetazoa" id="XP_019772616.1"/>
    </source>
</evidence>
<dbReference type="PRINTS" id="PR00385">
    <property type="entry name" value="P450"/>
</dbReference>
<keyword evidence="7 14" id="KW-0479">Metal-binding</keyword>
<evidence type="ECO:0000256" key="9">
    <source>
        <dbReference type="ARBA" id="ARBA00022848"/>
    </source>
</evidence>
<dbReference type="GO" id="GO:0005789">
    <property type="term" value="C:endoplasmic reticulum membrane"/>
    <property type="evidence" value="ECO:0007669"/>
    <property type="project" value="UniProtKB-SubCell"/>
</dbReference>
<evidence type="ECO:0000256" key="13">
    <source>
        <dbReference type="ARBA" id="ARBA00023136"/>
    </source>
</evidence>
<evidence type="ECO:0000256" key="6">
    <source>
        <dbReference type="ARBA" id="ARBA00022617"/>
    </source>
</evidence>
<accession>A0AAR5QHE7</accession>
<evidence type="ECO:0000256" key="3">
    <source>
        <dbReference type="ARBA" id="ARBA00004174"/>
    </source>
</evidence>
<dbReference type="PROSITE" id="PS00086">
    <property type="entry name" value="CYTOCHROME_P450"/>
    <property type="match status" value="1"/>
</dbReference>
<evidence type="ECO:0000256" key="15">
    <source>
        <dbReference type="RuleBase" id="RU000461"/>
    </source>
</evidence>
<dbReference type="GO" id="GO:0005506">
    <property type="term" value="F:iron ion binding"/>
    <property type="evidence" value="ECO:0007669"/>
    <property type="project" value="InterPro"/>
</dbReference>
<keyword evidence="13" id="KW-0472">Membrane</keyword>
<protein>
    <recommendedName>
        <fullName evidence="18">Cytochrome P450</fullName>
    </recommendedName>
</protein>
<dbReference type="InterPro" id="IPR002401">
    <property type="entry name" value="Cyt_P450_E_grp-I"/>
</dbReference>
<dbReference type="PANTHER" id="PTHR24291">
    <property type="entry name" value="CYTOCHROME P450 FAMILY 4"/>
    <property type="match status" value="1"/>
</dbReference>
<dbReference type="GO" id="GO:0020037">
    <property type="term" value="F:heme binding"/>
    <property type="evidence" value="ECO:0007669"/>
    <property type="project" value="InterPro"/>
</dbReference>
<evidence type="ECO:0000313" key="17">
    <source>
        <dbReference type="Proteomes" id="UP000019118"/>
    </source>
</evidence>
<dbReference type="Gene3D" id="1.10.630.10">
    <property type="entry name" value="Cytochrome P450"/>
    <property type="match status" value="1"/>
</dbReference>
<organism evidence="16 17">
    <name type="scientific">Dendroctonus ponderosae</name>
    <name type="common">Mountain pine beetle</name>
    <dbReference type="NCBI Taxonomy" id="77166"/>
    <lineage>
        <taxon>Eukaryota</taxon>
        <taxon>Metazoa</taxon>
        <taxon>Ecdysozoa</taxon>
        <taxon>Arthropoda</taxon>
        <taxon>Hexapoda</taxon>
        <taxon>Insecta</taxon>
        <taxon>Pterygota</taxon>
        <taxon>Neoptera</taxon>
        <taxon>Endopterygota</taxon>
        <taxon>Coleoptera</taxon>
        <taxon>Polyphaga</taxon>
        <taxon>Cucujiformia</taxon>
        <taxon>Curculionidae</taxon>
        <taxon>Scolytinae</taxon>
        <taxon>Dendroctonus</taxon>
    </lineage>
</organism>
<keyword evidence="17" id="KW-1185">Reference proteome</keyword>
<dbReference type="PRINTS" id="PR00463">
    <property type="entry name" value="EP450I"/>
</dbReference>
<dbReference type="SUPFAM" id="SSF48264">
    <property type="entry name" value="Cytochrome P450"/>
    <property type="match status" value="1"/>
</dbReference>
<keyword evidence="12 15" id="KW-0503">Monooxygenase</keyword>
<evidence type="ECO:0000256" key="11">
    <source>
        <dbReference type="ARBA" id="ARBA00023004"/>
    </source>
</evidence>
<evidence type="ECO:0000256" key="5">
    <source>
        <dbReference type="ARBA" id="ARBA00010617"/>
    </source>
</evidence>
<dbReference type="InterPro" id="IPR001128">
    <property type="entry name" value="Cyt_P450"/>
</dbReference>
<dbReference type="InterPro" id="IPR017972">
    <property type="entry name" value="Cyt_P450_CS"/>
</dbReference>
<evidence type="ECO:0000256" key="12">
    <source>
        <dbReference type="ARBA" id="ARBA00023033"/>
    </source>
</evidence>
<evidence type="ECO:0000256" key="14">
    <source>
        <dbReference type="PIRSR" id="PIRSR602401-1"/>
    </source>
</evidence>
<comment type="cofactor">
    <cofactor evidence="1 14">
        <name>heme</name>
        <dbReference type="ChEBI" id="CHEBI:30413"/>
    </cofactor>
</comment>
<evidence type="ECO:0000256" key="8">
    <source>
        <dbReference type="ARBA" id="ARBA00022824"/>
    </source>
</evidence>